<dbReference type="InterPro" id="IPR011050">
    <property type="entry name" value="Pectin_lyase_fold/virulence"/>
</dbReference>
<dbReference type="PROSITE" id="PS00503">
    <property type="entry name" value="PECTINESTERASE_2"/>
    <property type="match status" value="1"/>
</dbReference>
<dbReference type="Gene3D" id="2.160.20.10">
    <property type="entry name" value="Single-stranded right-handed beta-helix, Pectin lyase-like"/>
    <property type="match status" value="1"/>
</dbReference>
<comment type="caution">
    <text evidence="7">The sequence shown here is derived from an EMBL/GenBank/DDBJ whole genome shotgun (WGS) entry which is preliminary data.</text>
</comment>
<dbReference type="EMBL" id="JACNEP010000012">
    <property type="protein sequence ID" value="MBC3766998.1"/>
    <property type="molecule type" value="Genomic_DNA"/>
</dbReference>
<comment type="catalytic activity">
    <reaction evidence="5">
        <text>[(1-&gt;4)-alpha-D-galacturonosyl methyl ester](n) + n H2O = [(1-&gt;4)-alpha-D-galacturonosyl](n) + n methanol + n H(+)</text>
        <dbReference type="Rhea" id="RHEA:22380"/>
        <dbReference type="Rhea" id="RHEA-COMP:14570"/>
        <dbReference type="Rhea" id="RHEA-COMP:14573"/>
        <dbReference type="ChEBI" id="CHEBI:15377"/>
        <dbReference type="ChEBI" id="CHEBI:15378"/>
        <dbReference type="ChEBI" id="CHEBI:17790"/>
        <dbReference type="ChEBI" id="CHEBI:140522"/>
        <dbReference type="ChEBI" id="CHEBI:140523"/>
        <dbReference type="EC" id="3.1.1.11"/>
    </reaction>
</comment>
<feature type="active site" evidence="4">
    <location>
        <position position="182"/>
    </location>
</feature>
<dbReference type="GO" id="GO:0030599">
    <property type="term" value="F:pectinesterase activity"/>
    <property type="evidence" value="ECO:0007669"/>
    <property type="project" value="UniProtKB-UniRule"/>
</dbReference>
<dbReference type="GO" id="GO:0045490">
    <property type="term" value="P:pectin catabolic process"/>
    <property type="evidence" value="ECO:0007669"/>
    <property type="project" value="UniProtKB-UniRule"/>
</dbReference>
<dbReference type="Proteomes" id="UP000601768">
    <property type="component" value="Unassembled WGS sequence"/>
</dbReference>
<dbReference type="PANTHER" id="PTHR31321">
    <property type="entry name" value="ACYL-COA THIOESTER HYDROLASE YBHC-RELATED"/>
    <property type="match status" value="1"/>
</dbReference>
<feature type="domain" description="Pectinesterase catalytic" evidence="6">
    <location>
        <begin position="29"/>
        <end position="312"/>
    </location>
</feature>
<comment type="pathway">
    <text evidence="5">Glycan metabolism; pectin degradation; 2-dehydro-3-deoxy-D-gluconate from pectin: step 1/5.</text>
</comment>
<dbReference type="EC" id="3.1.1.11" evidence="5"/>
<keyword evidence="8" id="KW-1185">Reference proteome</keyword>
<keyword evidence="3 5" id="KW-0063">Aspartyl esterase</keyword>
<comment type="similarity">
    <text evidence="1">Belongs to the pectinesterase family.</text>
</comment>
<keyword evidence="5" id="KW-0732">Signal</keyword>
<dbReference type="RefSeq" id="WP_186507511.1">
    <property type="nucleotide sequence ID" value="NZ_JACNEP010000012.1"/>
</dbReference>
<evidence type="ECO:0000259" key="6">
    <source>
        <dbReference type="Pfam" id="PF01095"/>
    </source>
</evidence>
<feature type="signal peptide" evidence="5">
    <location>
        <begin position="1"/>
        <end position="23"/>
    </location>
</feature>
<dbReference type="PANTHER" id="PTHR31321:SF57">
    <property type="entry name" value="PECTINESTERASE 53-RELATED"/>
    <property type="match status" value="1"/>
</dbReference>
<dbReference type="SUPFAM" id="SSF51126">
    <property type="entry name" value="Pectin lyase-like"/>
    <property type="match status" value="1"/>
</dbReference>
<evidence type="ECO:0000256" key="5">
    <source>
        <dbReference type="RuleBase" id="RU000589"/>
    </source>
</evidence>
<sequence>MKTPLYLRLTFATVFAFSIQAQASVKYQLLVAQDGSADYTSIQDAINDTKSFPDKQIQIRIKNGIYHEKVNLYAWNPRVALIGESKDKTIIEFADHFKHINKGRNSTFLTATLEVNADDTLIKNLTIKNNAGPVGQAIALAVNANRVVVDNVAIIGNQDSLYVSGEGNLQLFKNCYVEGTTDFIFGNASAVFDHCHIHAKSSSYITAASTDDNAPFGLVFLHNKVTLGNGIDQVYLGRPWRPYAQTVWIDSQLPAGIHPEGWHDWSKPQVHHTSFYAEFNNVGAGANTDKRVSWSHQLTGKQAKKYQLDNLLNQAGYTNWYLRDATFLK</sequence>
<dbReference type="InterPro" id="IPR033131">
    <property type="entry name" value="Pectinesterase_Asp_AS"/>
</dbReference>
<protein>
    <recommendedName>
        <fullName evidence="5">Pectinesterase</fullName>
        <ecNumber evidence="5">3.1.1.11</ecNumber>
    </recommendedName>
</protein>
<feature type="chain" id="PRO_5035337810" description="Pectinesterase" evidence="5">
    <location>
        <begin position="24"/>
        <end position="329"/>
    </location>
</feature>
<organism evidence="7 8">
    <name type="scientific">Neptunicella marina</name>
    <dbReference type="NCBI Taxonomy" id="2125989"/>
    <lineage>
        <taxon>Bacteria</taxon>
        <taxon>Pseudomonadati</taxon>
        <taxon>Pseudomonadota</taxon>
        <taxon>Gammaproteobacteria</taxon>
        <taxon>Alteromonadales</taxon>
        <taxon>Alteromonadaceae</taxon>
        <taxon>Neptunicella</taxon>
    </lineage>
</organism>
<dbReference type="Pfam" id="PF01095">
    <property type="entry name" value="Pectinesterase"/>
    <property type="match status" value="1"/>
</dbReference>
<name>A0A8J6IX68_9ALTE</name>
<reference evidence="7" key="2">
    <citation type="submission" date="2020-08" db="EMBL/GenBank/DDBJ databases">
        <authorList>
            <person name="Lai Q."/>
        </authorList>
    </citation>
    <scope>NUCLEOTIDE SEQUENCE</scope>
    <source>
        <strain evidence="7">S27-2</strain>
    </source>
</reference>
<reference evidence="7" key="1">
    <citation type="journal article" date="2018" name="Int. J. Syst. Evol. Microbiol.">
        <title>Neptunicella marina gen. nov., sp. nov., isolated from surface seawater.</title>
        <authorList>
            <person name="Liu X."/>
            <person name="Lai Q."/>
            <person name="Du Y."/>
            <person name="Zhang X."/>
            <person name="Liu Z."/>
            <person name="Sun F."/>
            <person name="Shao Z."/>
        </authorList>
    </citation>
    <scope>NUCLEOTIDE SEQUENCE</scope>
    <source>
        <strain evidence="7">S27-2</strain>
    </source>
</reference>
<accession>A0A8J6IX68</accession>
<evidence type="ECO:0000256" key="1">
    <source>
        <dbReference type="ARBA" id="ARBA00008891"/>
    </source>
</evidence>
<dbReference type="InterPro" id="IPR000070">
    <property type="entry name" value="Pectinesterase_cat"/>
</dbReference>
<evidence type="ECO:0000256" key="3">
    <source>
        <dbReference type="ARBA" id="ARBA00023085"/>
    </source>
</evidence>
<dbReference type="GO" id="GO:0009279">
    <property type="term" value="C:cell outer membrane"/>
    <property type="evidence" value="ECO:0007669"/>
    <property type="project" value="TreeGrafter"/>
</dbReference>
<evidence type="ECO:0000256" key="4">
    <source>
        <dbReference type="PROSITE-ProRule" id="PRU10040"/>
    </source>
</evidence>
<proteinExistence type="inferred from homology"/>
<dbReference type="InterPro" id="IPR012334">
    <property type="entry name" value="Pectin_lyas_fold"/>
</dbReference>
<evidence type="ECO:0000313" key="7">
    <source>
        <dbReference type="EMBL" id="MBC3766998.1"/>
    </source>
</evidence>
<evidence type="ECO:0000256" key="2">
    <source>
        <dbReference type="ARBA" id="ARBA00022801"/>
    </source>
</evidence>
<keyword evidence="2 5" id="KW-0378">Hydrolase</keyword>
<dbReference type="UniPathway" id="UPA00545">
    <property type="reaction ID" value="UER00823"/>
</dbReference>
<evidence type="ECO:0000313" key="8">
    <source>
        <dbReference type="Proteomes" id="UP000601768"/>
    </source>
</evidence>
<dbReference type="GO" id="GO:0042545">
    <property type="term" value="P:cell wall modification"/>
    <property type="evidence" value="ECO:0007669"/>
    <property type="project" value="UniProtKB-UniRule"/>
</dbReference>
<gene>
    <name evidence="7" type="ORF">H8B19_14015</name>
</gene>
<dbReference type="AlphaFoldDB" id="A0A8J6IX68"/>